<reference evidence="1 2" key="1">
    <citation type="submission" date="2019-04" db="EMBL/GenBank/DDBJ databases">
        <title>An improved genome assembly and genetic linkage map for asparagus bean, Vigna unguiculata ssp. sesquipedialis.</title>
        <authorList>
            <person name="Xia Q."/>
            <person name="Zhang R."/>
            <person name="Dong Y."/>
        </authorList>
    </citation>
    <scope>NUCLEOTIDE SEQUENCE [LARGE SCALE GENOMIC DNA]</scope>
    <source>
        <tissue evidence="1">Leaf</tissue>
    </source>
</reference>
<accession>A0A4D6N3X4</accession>
<dbReference type="Proteomes" id="UP000501690">
    <property type="component" value="Linkage Group LG9"/>
</dbReference>
<gene>
    <name evidence="1" type="ORF">DEO72_LG9g1809</name>
</gene>
<evidence type="ECO:0000313" key="1">
    <source>
        <dbReference type="EMBL" id="QCE06795.1"/>
    </source>
</evidence>
<sequence length="177" mass="19387">MVVLIAADQRSVNGGCHGGCRFNIEGVVGSAALAEKWCPVAFSSSDGSCTKGSRLQVTVALPLKVRAWCCHERVHDFTFDHGAAMSAAVMTNMQTMSGGRWRDVNGKEEDASLVHANDVFLWFQWLTASSMVASCKRMVDFALQVLPVVLGLFRWRREEEVMEGGGCGMVVVREKED</sequence>
<evidence type="ECO:0000313" key="2">
    <source>
        <dbReference type="Proteomes" id="UP000501690"/>
    </source>
</evidence>
<dbReference type="EMBL" id="CP039353">
    <property type="protein sequence ID" value="QCE06795.1"/>
    <property type="molecule type" value="Genomic_DNA"/>
</dbReference>
<keyword evidence="2" id="KW-1185">Reference proteome</keyword>
<protein>
    <submittedName>
        <fullName evidence="1">Uncharacterized protein</fullName>
    </submittedName>
</protein>
<name>A0A4D6N3X4_VIGUN</name>
<dbReference type="AlphaFoldDB" id="A0A4D6N3X4"/>
<organism evidence="1 2">
    <name type="scientific">Vigna unguiculata</name>
    <name type="common">Cowpea</name>
    <dbReference type="NCBI Taxonomy" id="3917"/>
    <lineage>
        <taxon>Eukaryota</taxon>
        <taxon>Viridiplantae</taxon>
        <taxon>Streptophyta</taxon>
        <taxon>Embryophyta</taxon>
        <taxon>Tracheophyta</taxon>
        <taxon>Spermatophyta</taxon>
        <taxon>Magnoliopsida</taxon>
        <taxon>eudicotyledons</taxon>
        <taxon>Gunneridae</taxon>
        <taxon>Pentapetalae</taxon>
        <taxon>rosids</taxon>
        <taxon>fabids</taxon>
        <taxon>Fabales</taxon>
        <taxon>Fabaceae</taxon>
        <taxon>Papilionoideae</taxon>
        <taxon>50 kb inversion clade</taxon>
        <taxon>NPAAA clade</taxon>
        <taxon>indigoferoid/millettioid clade</taxon>
        <taxon>Phaseoleae</taxon>
        <taxon>Vigna</taxon>
    </lineage>
</organism>
<proteinExistence type="predicted"/>